<evidence type="ECO:0000313" key="10">
    <source>
        <dbReference type="Proteomes" id="UP000824109"/>
    </source>
</evidence>
<dbReference type="InterPro" id="IPR006102">
    <property type="entry name" value="Ig-like_GH2"/>
</dbReference>
<accession>A0A9D1MEA1</accession>
<feature type="domain" description="Glycoside hydrolase family 2 catalytic" evidence="5">
    <location>
        <begin position="295"/>
        <end position="542"/>
    </location>
</feature>
<dbReference type="SUPFAM" id="SSF49303">
    <property type="entry name" value="beta-Galactosidase/glucuronidase domain"/>
    <property type="match status" value="1"/>
</dbReference>
<dbReference type="InterPro" id="IPR051913">
    <property type="entry name" value="GH2_Domain-Containing"/>
</dbReference>
<dbReference type="InterPro" id="IPR006104">
    <property type="entry name" value="Glyco_hydro_2_N"/>
</dbReference>
<feature type="domain" description="DUF4982" evidence="7">
    <location>
        <begin position="589"/>
        <end position="639"/>
    </location>
</feature>
<dbReference type="Gene3D" id="2.60.120.260">
    <property type="entry name" value="Galactose-binding domain-like"/>
    <property type="match status" value="1"/>
</dbReference>
<evidence type="ECO:0000259" key="8">
    <source>
        <dbReference type="Pfam" id="PF18565"/>
    </source>
</evidence>
<dbReference type="InterPro" id="IPR032311">
    <property type="entry name" value="DUF4982"/>
</dbReference>
<evidence type="ECO:0000313" key="9">
    <source>
        <dbReference type="EMBL" id="HIU58428.1"/>
    </source>
</evidence>
<dbReference type="InterPro" id="IPR008979">
    <property type="entry name" value="Galactose-bd-like_sf"/>
</dbReference>
<evidence type="ECO:0000259" key="6">
    <source>
        <dbReference type="Pfam" id="PF02837"/>
    </source>
</evidence>
<evidence type="ECO:0000256" key="3">
    <source>
        <dbReference type="ARBA" id="ARBA00023295"/>
    </source>
</evidence>
<dbReference type="Pfam" id="PF18565">
    <property type="entry name" value="Glyco_hydro2_C5"/>
    <property type="match status" value="1"/>
</dbReference>
<feature type="domain" description="Glycoside hydrolase family 2" evidence="8">
    <location>
        <begin position="656"/>
        <end position="747"/>
    </location>
</feature>
<dbReference type="EMBL" id="DVNB01000121">
    <property type="protein sequence ID" value="HIU58428.1"/>
    <property type="molecule type" value="Genomic_DNA"/>
</dbReference>
<dbReference type="AlphaFoldDB" id="A0A9D1MEA1"/>
<keyword evidence="2" id="KW-0378">Hydrolase</keyword>
<dbReference type="InterPro" id="IPR040605">
    <property type="entry name" value="Glyco_hydro2_dom5"/>
</dbReference>
<dbReference type="SUPFAM" id="SSF51445">
    <property type="entry name" value="(Trans)glycosidases"/>
    <property type="match status" value="1"/>
</dbReference>
<feature type="domain" description="Glycoside hydrolase family 2 immunoglobulin-like beta-sandwich" evidence="4">
    <location>
        <begin position="191"/>
        <end position="287"/>
    </location>
</feature>
<proteinExistence type="inferred from homology"/>
<dbReference type="Gene3D" id="3.20.20.80">
    <property type="entry name" value="Glycosidases"/>
    <property type="match status" value="1"/>
</dbReference>
<protein>
    <submittedName>
        <fullName evidence="9">DUF4982 domain-containing protein</fullName>
    </submittedName>
</protein>
<dbReference type="Pfam" id="PF02837">
    <property type="entry name" value="Glyco_hydro_2_N"/>
    <property type="match status" value="1"/>
</dbReference>
<dbReference type="InterPro" id="IPR013783">
    <property type="entry name" value="Ig-like_fold"/>
</dbReference>
<organism evidence="9 10">
    <name type="scientific">Candidatus Ornithomonoglobus merdipullorum</name>
    <dbReference type="NCBI Taxonomy" id="2840895"/>
    <lineage>
        <taxon>Bacteria</taxon>
        <taxon>Bacillati</taxon>
        <taxon>Bacillota</taxon>
        <taxon>Clostridia</taxon>
        <taxon>Candidatus Ornithomonoglobus</taxon>
    </lineage>
</organism>
<comment type="similarity">
    <text evidence="1">Belongs to the glycosyl hydrolase 2 family.</text>
</comment>
<comment type="caution">
    <text evidence="9">The sequence shown here is derived from an EMBL/GenBank/DDBJ whole genome shotgun (WGS) entry which is preliminary data.</text>
</comment>
<dbReference type="Proteomes" id="UP000824109">
    <property type="component" value="Unassembled WGS sequence"/>
</dbReference>
<evidence type="ECO:0000259" key="7">
    <source>
        <dbReference type="Pfam" id="PF16355"/>
    </source>
</evidence>
<dbReference type="InterPro" id="IPR006103">
    <property type="entry name" value="Glyco_hydro_2_cat"/>
</dbReference>
<feature type="domain" description="Glycosyl hydrolases family 2 sugar binding" evidence="6">
    <location>
        <begin position="75"/>
        <end position="173"/>
    </location>
</feature>
<sequence length="902" mass="99470">MAKFDLNSGWKFHNGDIPLPEVNNHTETYMASKAGGAIGAASPDFDKSGWEDVTLPHDFAVANPIEEKYGPARGYKKRGKAWYSKRFRLDEDDRDKQILIEFEGVTGECAVYLNGSVIGRNYSGYNSFTADATDMAVYGDKVNDLVVYVNADLIEGWWYEGAGIYRSVNLYKKNRLHFAHNGIFHETIKADASTWMVFSHITVENLTESDQAFEIAVRLYDDEDNIVGSASDEFDAFTFSKNTVGIDFLTYSPKLWDIDEPNLYKITAELKQDGAVIDSETMMIGFRTIAVDSEQGFFLNGRHVKLYGVCCHQDHAGVGVAVPDEVNGYRIRLLKDMGANAYRAAHGNASKAILDACDRCGILVMDENRQYNTAETDGLKQVRDMVMRDRNHPSVVMYSLFNEEPLQGTYTGRKLAMRLKGAVEEHDCTRFTLGAMNNGLLDEDGAYDICDITGINYQTNMYDEFHEKFPELPAVGSENCSAFMTRGCYETDHSKNVIDMFDSECASWGNTYRDGFLQIKKRDNIMGYFVWTGFDYRGEPTPFAYPSVSTQFGILDTCGFKKSAYYLNKSFWTDEPVIHIVSHWNYVDGSVHDITVFTNCKTAELFVNGRSIGRSNVSEDNTAVFPAVSFEPGEITAVGDGTVKDTVYTHGAAAALETECSSAEARVSDAVCVNVKAVDENGRFVHDAGELISFTAEGGTIIGVGNGDPNSHEADKASERRLFNGLCQAIAAPDGSADTMTVTAKTASGITSSVSIPVKPYDVPVIGSVTERYITKWRRTLDLSEEYPDYKAEISDSDMNTWVIAEAGTGQDSIFEGKTGYAMYKTTTEAAPGERIIFREITGSSVDIYINGEQAASAPSDYGKRFEYVSENGGTLDITVVIKSGSTDRGAGISKPVVAAIM</sequence>
<dbReference type="SUPFAM" id="SSF49785">
    <property type="entry name" value="Galactose-binding domain-like"/>
    <property type="match status" value="1"/>
</dbReference>
<keyword evidence="3" id="KW-0326">Glycosidase</keyword>
<evidence type="ECO:0000259" key="4">
    <source>
        <dbReference type="Pfam" id="PF00703"/>
    </source>
</evidence>
<evidence type="ECO:0000259" key="5">
    <source>
        <dbReference type="Pfam" id="PF02836"/>
    </source>
</evidence>
<dbReference type="Gene3D" id="2.60.40.10">
    <property type="entry name" value="Immunoglobulins"/>
    <property type="match status" value="3"/>
</dbReference>
<evidence type="ECO:0000256" key="2">
    <source>
        <dbReference type="ARBA" id="ARBA00022801"/>
    </source>
</evidence>
<dbReference type="InterPro" id="IPR017853">
    <property type="entry name" value="GH"/>
</dbReference>
<name>A0A9D1MEA1_9FIRM</name>
<dbReference type="Pfam" id="PF02836">
    <property type="entry name" value="Glyco_hydro_2_C"/>
    <property type="match status" value="1"/>
</dbReference>
<reference evidence="9" key="2">
    <citation type="journal article" date="2021" name="PeerJ">
        <title>Extensive microbial diversity within the chicken gut microbiome revealed by metagenomics and culture.</title>
        <authorList>
            <person name="Gilroy R."/>
            <person name="Ravi A."/>
            <person name="Getino M."/>
            <person name="Pursley I."/>
            <person name="Horton D.L."/>
            <person name="Alikhan N.F."/>
            <person name="Baker D."/>
            <person name="Gharbi K."/>
            <person name="Hall N."/>
            <person name="Watson M."/>
            <person name="Adriaenssens E.M."/>
            <person name="Foster-Nyarko E."/>
            <person name="Jarju S."/>
            <person name="Secka A."/>
            <person name="Antonio M."/>
            <person name="Oren A."/>
            <person name="Chaudhuri R.R."/>
            <person name="La Ragione R."/>
            <person name="Hildebrand F."/>
            <person name="Pallen M.J."/>
        </authorList>
    </citation>
    <scope>NUCLEOTIDE SEQUENCE</scope>
    <source>
        <strain evidence="9">USAMLcec3-3695</strain>
    </source>
</reference>
<dbReference type="Pfam" id="PF16355">
    <property type="entry name" value="DUF4982"/>
    <property type="match status" value="1"/>
</dbReference>
<dbReference type="PANTHER" id="PTHR42732">
    <property type="entry name" value="BETA-GALACTOSIDASE"/>
    <property type="match status" value="1"/>
</dbReference>
<dbReference type="InterPro" id="IPR036156">
    <property type="entry name" value="Beta-gal/glucu_dom_sf"/>
</dbReference>
<evidence type="ECO:0000256" key="1">
    <source>
        <dbReference type="ARBA" id="ARBA00007401"/>
    </source>
</evidence>
<reference evidence="9" key="1">
    <citation type="submission" date="2020-10" db="EMBL/GenBank/DDBJ databases">
        <authorList>
            <person name="Gilroy R."/>
        </authorList>
    </citation>
    <scope>NUCLEOTIDE SEQUENCE</scope>
    <source>
        <strain evidence="9">USAMLcec3-3695</strain>
    </source>
</reference>
<dbReference type="GO" id="GO:0004553">
    <property type="term" value="F:hydrolase activity, hydrolyzing O-glycosyl compounds"/>
    <property type="evidence" value="ECO:0007669"/>
    <property type="project" value="InterPro"/>
</dbReference>
<dbReference type="GO" id="GO:0005975">
    <property type="term" value="P:carbohydrate metabolic process"/>
    <property type="evidence" value="ECO:0007669"/>
    <property type="project" value="InterPro"/>
</dbReference>
<gene>
    <name evidence="9" type="ORF">IAA61_11540</name>
</gene>
<dbReference type="PANTHER" id="PTHR42732:SF1">
    <property type="entry name" value="BETA-MANNOSIDASE"/>
    <property type="match status" value="1"/>
</dbReference>
<dbReference type="Pfam" id="PF00703">
    <property type="entry name" value="Glyco_hydro_2"/>
    <property type="match status" value="1"/>
</dbReference>